<evidence type="ECO:0000256" key="1">
    <source>
        <dbReference type="ARBA" id="ARBA00038242"/>
    </source>
</evidence>
<feature type="domain" description="Bet v I/Major latex protein" evidence="3">
    <location>
        <begin position="17"/>
        <end position="71"/>
    </location>
</feature>
<dbReference type="GO" id="GO:0006952">
    <property type="term" value="P:defense response"/>
    <property type="evidence" value="ECO:0007669"/>
    <property type="project" value="InterPro"/>
</dbReference>
<accession>A0A6A6LAN9</accession>
<evidence type="ECO:0000256" key="2">
    <source>
        <dbReference type="SAM" id="MobiDB-lite"/>
    </source>
</evidence>
<organism evidence="4 5">
    <name type="scientific">Hevea brasiliensis</name>
    <name type="common">Para rubber tree</name>
    <name type="synonym">Siphonia brasiliensis</name>
    <dbReference type="NCBI Taxonomy" id="3981"/>
    <lineage>
        <taxon>Eukaryota</taxon>
        <taxon>Viridiplantae</taxon>
        <taxon>Streptophyta</taxon>
        <taxon>Embryophyta</taxon>
        <taxon>Tracheophyta</taxon>
        <taxon>Spermatophyta</taxon>
        <taxon>Magnoliopsida</taxon>
        <taxon>eudicotyledons</taxon>
        <taxon>Gunneridae</taxon>
        <taxon>Pentapetalae</taxon>
        <taxon>rosids</taxon>
        <taxon>fabids</taxon>
        <taxon>Malpighiales</taxon>
        <taxon>Euphorbiaceae</taxon>
        <taxon>Crotonoideae</taxon>
        <taxon>Micrandreae</taxon>
        <taxon>Hevea</taxon>
    </lineage>
</organism>
<comment type="similarity">
    <text evidence="1">Belongs to the MLP family.</text>
</comment>
<dbReference type="SUPFAM" id="SSF55961">
    <property type="entry name" value="Bet v1-like"/>
    <property type="match status" value="1"/>
</dbReference>
<dbReference type="PANTHER" id="PTHR31338:SF21">
    <property type="entry name" value="BET V I_MAJOR LATEX PROTEIN DOMAIN-CONTAINING PROTEIN"/>
    <property type="match status" value="1"/>
</dbReference>
<dbReference type="InterPro" id="IPR052006">
    <property type="entry name" value="MLP-like"/>
</dbReference>
<feature type="compositionally biased region" description="Polar residues" evidence="2">
    <location>
        <begin position="1"/>
        <end position="14"/>
    </location>
</feature>
<gene>
    <name evidence="4" type="ORF">GH714_017464</name>
</gene>
<dbReference type="Pfam" id="PF00407">
    <property type="entry name" value="Bet_v_1"/>
    <property type="match status" value="1"/>
</dbReference>
<proteinExistence type="inferred from homology"/>
<comment type="caution">
    <text evidence="4">The sequence shown here is derived from an EMBL/GenBank/DDBJ whole genome shotgun (WGS) entry which is preliminary data.</text>
</comment>
<dbReference type="InterPro" id="IPR023393">
    <property type="entry name" value="START-like_dom_sf"/>
</dbReference>
<dbReference type="PANTHER" id="PTHR31338">
    <property type="entry name" value="POLYKETIDE CYCLASE/DEHYDRASE AND LIPID TRANSPORT SUPERFAMILY PROTEIN"/>
    <property type="match status" value="1"/>
</dbReference>
<evidence type="ECO:0000259" key="3">
    <source>
        <dbReference type="Pfam" id="PF00407"/>
    </source>
</evidence>
<protein>
    <recommendedName>
        <fullName evidence="3">Bet v I/Major latex protein domain-containing protein</fullName>
    </recommendedName>
</protein>
<keyword evidence="5" id="KW-1185">Reference proteome</keyword>
<reference evidence="4 5" key="1">
    <citation type="journal article" date="2020" name="Mol. Plant">
        <title>The Chromosome-Based Rubber Tree Genome Provides New Insights into Spurge Genome Evolution and Rubber Biosynthesis.</title>
        <authorList>
            <person name="Liu J."/>
            <person name="Shi C."/>
            <person name="Shi C.C."/>
            <person name="Li W."/>
            <person name="Zhang Q.J."/>
            <person name="Zhang Y."/>
            <person name="Li K."/>
            <person name="Lu H.F."/>
            <person name="Shi C."/>
            <person name="Zhu S.T."/>
            <person name="Xiao Z.Y."/>
            <person name="Nan H."/>
            <person name="Yue Y."/>
            <person name="Zhu X.G."/>
            <person name="Wu Y."/>
            <person name="Hong X.N."/>
            <person name="Fan G.Y."/>
            <person name="Tong Y."/>
            <person name="Zhang D."/>
            <person name="Mao C.L."/>
            <person name="Liu Y.L."/>
            <person name="Hao S.J."/>
            <person name="Liu W.Q."/>
            <person name="Lv M.Q."/>
            <person name="Zhang H.B."/>
            <person name="Liu Y."/>
            <person name="Hu-Tang G.R."/>
            <person name="Wang J.P."/>
            <person name="Wang J.H."/>
            <person name="Sun Y.H."/>
            <person name="Ni S.B."/>
            <person name="Chen W.B."/>
            <person name="Zhang X.C."/>
            <person name="Jiao Y.N."/>
            <person name="Eichler E.E."/>
            <person name="Li G.H."/>
            <person name="Liu X."/>
            <person name="Gao L.Z."/>
        </authorList>
    </citation>
    <scope>NUCLEOTIDE SEQUENCE [LARGE SCALE GENOMIC DNA]</scope>
    <source>
        <strain evidence="5">cv. GT1</strain>
        <tissue evidence="4">Leaf</tissue>
    </source>
</reference>
<dbReference type="Proteomes" id="UP000467840">
    <property type="component" value="Chromosome 18"/>
</dbReference>
<sequence>MSMTMIGSTPTPSRSGDGRAEVFKEKIEFDEEKKIVIIIGLEGDVFKICKVLIVTWKLTPKGQGSLAKETLE</sequence>
<name>A0A6A6LAN9_HEVBR</name>
<feature type="region of interest" description="Disordered" evidence="2">
    <location>
        <begin position="1"/>
        <end position="20"/>
    </location>
</feature>
<evidence type="ECO:0000313" key="4">
    <source>
        <dbReference type="EMBL" id="KAF2297106.1"/>
    </source>
</evidence>
<dbReference type="Gene3D" id="3.30.530.20">
    <property type="match status" value="1"/>
</dbReference>
<evidence type="ECO:0000313" key="5">
    <source>
        <dbReference type="Proteomes" id="UP000467840"/>
    </source>
</evidence>
<dbReference type="InterPro" id="IPR000916">
    <property type="entry name" value="Bet_v_I/MLP"/>
</dbReference>
<dbReference type="AlphaFoldDB" id="A0A6A6LAN9"/>
<dbReference type="EMBL" id="JAAGAX010000012">
    <property type="protein sequence ID" value="KAF2297106.1"/>
    <property type="molecule type" value="Genomic_DNA"/>
</dbReference>